<dbReference type="EMBL" id="WTYK01000001">
    <property type="protein sequence ID" value="MXP40258.1"/>
    <property type="molecule type" value="Genomic_DNA"/>
</dbReference>
<accession>A0A6I4UNE0</accession>
<comment type="caution">
    <text evidence="2">The sequence shown here is derived from an EMBL/GenBank/DDBJ whole genome shotgun (WGS) entry which is preliminary data.</text>
</comment>
<reference evidence="2 3" key="1">
    <citation type="submission" date="2019-12" db="EMBL/GenBank/DDBJ databases">
        <title>Genomic-based taxomic classification of the family Erythrobacteraceae.</title>
        <authorList>
            <person name="Xu L."/>
        </authorList>
    </citation>
    <scope>NUCLEOTIDE SEQUENCE [LARGE SCALE GENOMIC DNA]</scope>
    <source>
        <strain evidence="2 3">MCCC 1K02066</strain>
    </source>
</reference>
<dbReference type="OrthoDB" id="7441080at2"/>
<dbReference type="Proteomes" id="UP000469159">
    <property type="component" value="Unassembled WGS sequence"/>
</dbReference>
<evidence type="ECO:0000256" key="1">
    <source>
        <dbReference type="SAM" id="MobiDB-lite"/>
    </source>
</evidence>
<evidence type="ECO:0000313" key="2">
    <source>
        <dbReference type="EMBL" id="MXP40258.1"/>
    </source>
</evidence>
<proteinExistence type="predicted"/>
<evidence type="ECO:0008006" key="4">
    <source>
        <dbReference type="Google" id="ProtNLM"/>
    </source>
</evidence>
<dbReference type="AlphaFoldDB" id="A0A6I4UNE0"/>
<name>A0A6I4UNE0_9SPHN</name>
<organism evidence="2 3">
    <name type="scientific">Croceibacterium soli</name>
    <dbReference type="NCBI Taxonomy" id="1739690"/>
    <lineage>
        <taxon>Bacteria</taxon>
        <taxon>Pseudomonadati</taxon>
        <taxon>Pseudomonadota</taxon>
        <taxon>Alphaproteobacteria</taxon>
        <taxon>Sphingomonadales</taxon>
        <taxon>Erythrobacteraceae</taxon>
        <taxon>Croceibacterium</taxon>
    </lineage>
</organism>
<feature type="region of interest" description="Disordered" evidence="1">
    <location>
        <begin position="199"/>
        <end position="224"/>
    </location>
</feature>
<sequence>MDTLRGTFDRQEAPLGDETVEDDGGRESPPAAIGQDERRMQVRAYNHWAGLLEGRNFPAIDGFDPDQLPDFGPYSVLLDFTSGIDNPGVPYLGAKLAVECDIGNVDLRTLADVPTRSLLSRITDHYMQILANQAPIGFEAEFINQRGTTILYRGILLPFSSDDETIDFIFGVINWKELADQHTSDELLLQVDQALEQKPEPAPKRGDDLPMTDWADGPGAGTTEHLTVDQADEYDFEEEEEADGLPRPSFGSLMSIGRRAKPASTPVFAEESDDDEAHGGVGYDPVGAMLDLAGFREASTEPEATGPALSELDPAAMELGDWLASARELADAALTCEDRTRSTLYEAIGRAYDFSLAAAERPEDFAELLADAGLSVQARAPMTPVVKLVFGANYDKTRITEYAAALAHARRLALPQGSLGEFLRSAPGGLKGVVKAERALRREESGKAAGQAQNAREVLAAKLREMPAIAIDEVEPYGSEFALMMIRRDQGGEIAILGEVPEDPALLERAAKKLAS</sequence>
<feature type="region of interest" description="Disordered" evidence="1">
    <location>
        <begin position="264"/>
        <end position="283"/>
    </location>
</feature>
<dbReference type="RefSeq" id="WP_160745106.1">
    <property type="nucleotide sequence ID" value="NZ_WTYK01000001.1"/>
</dbReference>
<feature type="region of interest" description="Disordered" evidence="1">
    <location>
        <begin position="235"/>
        <end position="254"/>
    </location>
</feature>
<feature type="region of interest" description="Disordered" evidence="1">
    <location>
        <begin position="1"/>
        <end position="37"/>
    </location>
</feature>
<protein>
    <recommendedName>
        <fullName evidence="4">PAS domain-containing protein</fullName>
    </recommendedName>
</protein>
<gene>
    <name evidence="2" type="ORF">GRI75_01190</name>
</gene>
<evidence type="ECO:0000313" key="3">
    <source>
        <dbReference type="Proteomes" id="UP000469159"/>
    </source>
</evidence>
<feature type="compositionally biased region" description="Basic and acidic residues" evidence="1">
    <location>
        <begin position="199"/>
        <end position="208"/>
    </location>
</feature>
<keyword evidence="3" id="KW-1185">Reference proteome</keyword>